<gene>
    <name evidence="1" type="ORF">K461DRAFT_296517</name>
</gene>
<evidence type="ECO:0000313" key="2">
    <source>
        <dbReference type="Proteomes" id="UP000799439"/>
    </source>
</evidence>
<name>A0A9P4J0E6_9PEZI</name>
<keyword evidence="2" id="KW-1185">Reference proteome</keyword>
<dbReference type="Proteomes" id="UP000799439">
    <property type="component" value="Unassembled WGS sequence"/>
</dbReference>
<reference evidence="1" key="1">
    <citation type="journal article" date="2020" name="Stud. Mycol.">
        <title>101 Dothideomycetes genomes: a test case for predicting lifestyles and emergence of pathogens.</title>
        <authorList>
            <person name="Haridas S."/>
            <person name="Albert R."/>
            <person name="Binder M."/>
            <person name="Bloem J."/>
            <person name="Labutti K."/>
            <person name="Salamov A."/>
            <person name="Andreopoulos B."/>
            <person name="Baker S."/>
            <person name="Barry K."/>
            <person name="Bills G."/>
            <person name="Bluhm B."/>
            <person name="Cannon C."/>
            <person name="Castanera R."/>
            <person name="Culley D."/>
            <person name="Daum C."/>
            <person name="Ezra D."/>
            <person name="Gonzalez J."/>
            <person name="Henrissat B."/>
            <person name="Kuo A."/>
            <person name="Liang C."/>
            <person name="Lipzen A."/>
            <person name="Lutzoni F."/>
            <person name="Magnuson J."/>
            <person name="Mondo S."/>
            <person name="Nolan M."/>
            <person name="Ohm R."/>
            <person name="Pangilinan J."/>
            <person name="Park H.-J."/>
            <person name="Ramirez L."/>
            <person name="Alfaro M."/>
            <person name="Sun H."/>
            <person name="Tritt A."/>
            <person name="Yoshinaga Y."/>
            <person name="Zwiers L.-H."/>
            <person name="Turgeon B."/>
            <person name="Goodwin S."/>
            <person name="Spatafora J."/>
            <person name="Crous P."/>
            <person name="Grigoriev I."/>
        </authorList>
    </citation>
    <scope>NUCLEOTIDE SEQUENCE</scope>
    <source>
        <strain evidence="1">CBS 260.36</strain>
    </source>
</reference>
<comment type="caution">
    <text evidence="1">The sequence shown here is derived from an EMBL/GenBank/DDBJ whole genome shotgun (WGS) entry which is preliminary data.</text>
</comment>
<proteinExistence type="predicted"/>
<organism evidence="1 2">
    <name type="scientific">Myriangium duriaei CBS 260.36</name>
    <dbReference type="NCBI Taxonomy" id="1168546"/>
    <lineage>
        <taxon>Eukaryota</taxon>
        <taxon>Fungi</taxon>
        <taxon>Dikarya</taxon>
        <taxon>Ascomycota</taxon>
        <taxon>Pezizomycotina</taxon>
        <taxon>Dothideomycetes</taxon>
        <taxon>Dothideomycetidae</taxon>
        <taxon>Myriangiales</taxon>
        <taxon>Myriangiaceae</taxon>
        <taxon>Myriangium</taxon>
    </lineage>
</organism>
<evidence type="ECO:0000313" key="1">
    <source>
        <dbReference type="EMBL" id="KAF2150139.1"/>
    </source>
</evidence>
<accession>A0A9P4J0E6</accession>
<dbReference type="EMBL" id="ML996090">
    <property type="protein sequence ID" value="KAF2150139.1"/>
    <property type="molecule type" value="Genomic_DNA"/>
</dbReference>
<dbReference type="AlphaFoldDB" id="A0A9P4J0E6"/>
<protein>
    <submittedName>
        <fullName evidence="1">Uncharacterized protein</fullName>
    </submittedName>
</protein>
<sequence>MLNFLGCLRTLSSSSYKELSDENTFNIPNGEGFSRSGLWSEVTQRLQVEQKVQVIAQTFFMPFPVVDLFLKELDRLDGRCFRICGGSIRTRWDEVHSLGNTTSVRLHFHELDEITVLVFPIAPRSTVVPIEFMAKLAHLLLDDRAERIILPPPFDDSFLIYTVTAPYTPFQPRKYHEDSCRELKPSTQTPWTVTTSDKDSTISTAPDFCESRLSITVFRDAFHYQKIAGQTLEVYCLKPEALATMNWVLENCSTTDTAIVWPDNLSLLLRTLSAALKGKSIKHLTIRSLKSITLDLGSIPNSKLQQPLTVLQGLETLRLEDTIVCDTCMMQLIGHLSDLQVTYGNTAAGKVGLKTCERHRETPWF</sequence>